<dbReference type="KEGG" id="qso:IRL76_04555"/>
<protein>
    <submittedName>
        <fullName evidence="2">YdeI/OmpD-associated family protein</fullName>
    </submittedName>
</protein>
<accession>A0A7S8F662</accession>
<sequence>MKTDPRVDDYIAKAAPFAQPILTHLRSVAREALPQGEEGMKWGMPHFMLGGKNVAGMSAFKAHCAFIVHGEGRVTGADGMGAYGKIASLAELPGKEVLVAAIKAAAERVTSVGSATKGRGPRTAKSEIPVPEDFAAALAKNEAARTAFDGFAPSHRREYLEWITRAKREETRSKRIAQAIEWLTEGRKRNWKYESC</sequence>
<evidence type="ECO:0000313" key="3">
    <source>
        <dbReference type="Proteomes" id="UP000594459"/>
    </source>
</evidence>
<dbReference type="RefSeq" id="WP_200983564.1">
    <property type="nucleotide sequence ID" value="NZ_CP064654.1"/>
</dbReference>
<gene>
    <name evidence="2" type="ORF">IRL76_04555</name>
</gene>
<dbReference type="InterPro" id="IPR014922">
    <property type="entry name" value="YdhG-like"/>
</dbReference>
<dbReference type="Gene3D" id="3.90.1150.200">
    <property type="match status" value="1"/>
</dbReference>
<dbReference type="Pfam" id="PF13376">
    <property type="entry name" value="OmdA"/>
    <property type="match status" value="1"/>
</dbReference>
<dbReference type="Pfam" id="PF08818">
    <property type="entry name" value="DUF1801"/>
    <property type="match status" value="1"/>
</dbReference>
<feature type="domain" description="YdhG-like" evidence="1">
    <location>
        <begin position="19"/>
        <end position="105"/>
    </location>
</feature>
<evidence type="ECO:0000313" key="2">
    <source>
        <dbReference type="EMBL" id="QPC99820.1"/>
    </source>
</evidence>
<organism evidence="2 3">
    <name type="scientific">Qipengyuania soli</name>
    <dbReference type="NCBI Taxonomy" id="2782568"/>
    <lineage>
        <taxon>Bacteria</taxon>
        <taxon>Pseudomonadati</taxon>
        <taxon>Pseudomonadota</taxon>
        <taxon>Alphaproteobacteria</taxon>
        <taxon>Sphingomonadales</taxon>
        <taxon>Erythrobacteraceae</taxon>
        <taxon>Qipengyuania</taxon>
    </lineage>
</organism>
<dbReference type="Proteomes" id="UP000594459">
    <property type="component" value="Chromosome"/>
</dbReference>
<dbReference type="SUPFAM" id="SSF159888">
    <property type="entry name" value="YdhG-like"/>
    <property type="match status" value="1"/>
</dbReference>
<dbReference type="AlphaFoldDB" id="A0A7S8F662"/>
<keyword evidence="3" id="KW-1185">Reference proteome</keyword>
<name>A0A7S8F662_9SPHN</name>
<reference evidence="2 3" key="1">
    <citation type="submission" date="2020-11" db="EMBL/GenBank/DDBJ databases">
        <title>The genome sequence of Erythrobacter sp. 6D36.</title>
        <authorList>
            <person name="Liu Y."/>
        </authorList>
    </citation>
    <scope>NUCLEOTIDE SEQUENCE [LARGE SCALE GENOMIC DNA]</scope>
    <source>
        <strain evidence="2 3">6D36</strain>
    </source>
</reference>
<dbReference type="EMBL" id="CP064654">
    <property type="protein sequence ID" value="QPC99820.1"/>
    <property type="molecule type" value="Genomic_DNA"/>
</dbReference>
<evidence type="ECO:0000259" key="1">
    <source>
        <dbReference type="Pfam" id="PF08818"/>
    </source>
</evidence>
<proteinExistence type="predicted"/>